<proteinExistence type="predicted"/>
<feature type="region of interest" description="Disordered" evidence="1">
    <location>
        <begin position="1"/>
        <end position="60"/>
    </location>
</feature>
<name>A0A645FV04_9ZZZZ</name>
<comment type="caution">
    <text evidence="2">The sequence shown here is derived from an EMBL/GenBank/DDBJ whole genome shotgun (WGS) entry which is preliminary data.</text>
</comment>
<accession>A0A645FV04</accession>
<dbReference type="EMBL" id="VSSQ01062747">
    <property type="protein sequence ID" value="MPN15873.1"/>
    <property type="molecule type" value="Genomic_DNA"/>
</dbReference>
<gene>
    <name evidence="2" type="ORF">SDC9_163209</name>
</gene>
<sequence length="145" mass="14865">MPGAIEAAQTGLDATAGGTDHRFPGFARKRQATTGGQGTKHDRAGHRCAGTRSTGDVEGHTGQTVLTHRAQQVLTIAAAIAHLHAFGSSEAARGGGDDQGPRRIEHAIAGMARENSGTVEQTAGAAHDLKRLADGLAALVGRFKV</sequence>
<reference evidence="2" key="1">
    <citation type="submission" date="2019-08" db="EMBL/GenBank/DDBJ databases">
        <authorList>
            <person name="Kucharzyk K."/>
            <person name="Murdoch R.W."/>
            <person name="Higgins S."/>
            <person name="Loffler F."/>
        </authorList>
    </citation>
    <scope>NUCLEOTIDE SEQUENCE</scope>
</reference>
<dbReference type="AlphaFoldDB" id="A0A645FV04"/>
<evidence type="ECO:0000313" key="2">
    <source>
        <dbReference type="EMBL" id="MPN15873.1"/>
    </source>
</evidence>
<organism evidence="2">
    <name type="scientific">bioreactor metagenome</name>
    <dbReference type="NCBI Taxonomy" id="1076179"/>
    <lineage>
        <taxon>unclassified sequences</taxon>
        <taxon>metagenomes</taxon>
        <taxon>ecological metagenomes</taxon>
    </lineage>
</organism>
<evidence type="ECO:0000256" key="1">
    <source>
        <dbReference type="SAM" id="MobiDB-lite"/>
    </source>
</evidence>
<protein>
    <submittedName>
        <fullName evidence="2">Uncharacterized protein</fullName>
    </submittedName>
</protein>